<dbReference type="Proteomes" id="UP000327013">
    <property type="component" value="Unassembled WGS sequence"/>
</dbReference>
<protein>
    <submittedName>
        <fullName evidence="2">Uncharacterized protein</fullName>
    </submittedName>
</protein>
<evidence type="ECO:0000256" key="1">
    <source>
        <dbReference type="SAM" id="MobiDB-lite"/>
    </source>
</evidence>
<sequence>MASAFFAASRASSVRGEPVASIDAWCFVSDLCGSFLRVMDLRRREGQAQQRSSGEDGVCPTEPKSATSRHQHRVAGLPSQTHKVAHTSVEAELLK</sequence>
<evidence type="ECO:0000313" key="2">
    <source>
        <dbReference type="EMBL" id="KAB8975986.1"/>
    </source>
</evidence>
<dbReference type="AlphaFoldDB" id="A0A5N6L5C2"/>
<evidence type="ECO:0000313" key="3">
    <source>
        <dbReference type="Proteomes" id="UP000327013"/>
    </source>
</evidence>
<accession>A0A5N6L5C2</accession>
<comment type="caution">
    <text evidence="2">The sequence shown here is derived from an EMBL/GenBank/DDBJ whole genome shotgun (WGS) entry which is preliminary data.</text>
</comment>
<proteinExistence type="predicted"/>
<gene>
    <name evidence="2" type="ORF">FH972_026865</name>
</gene>
<keyword evidence="3" id="KW-1185">Reference proteome</keyword>
<feature type="region of interest" description="Disordered" evidence="1">
    <location>
        <begin position="44"/>
        <end position="95"/>
    </location>
</feature>
<organism evidence="2 3">
    <name type="scientific">Carpinus fangiana</name>
    <dbReference type="NCBI Taxonomy" id="176857"/>
    <lineage>
        <taxon>Eukaryota</taxon>
        <taxon>Viridiplantae</taxon>
        <taxon>Streptophyta</taxon>
        <taxon>Embryophyta</taxon>
        <taxon>Tracheophyta</taxon>
        <taxon>Spermatophyta</taxon>
        <taxon>Magnoliopsida</taxon>
        <taxon>eudicotyledons</taxon>
        <taxon>Gunneridae</taxon>
        <taxon>Pentapetalae</taxon>
        <taxon>rosids</taxon>
        <taxon>fabids</taxon>
        <taxon>Fagales</taxon>
        <taxon>Betulaceae</taxon>
        <taxon>Carpinus</taxon>
    </lineage>
</organism>
<dbReference type="EMBL" id="VIBQ01000136">
    <property type="protein sequence ID" value="KAB8975986.1"/>
    <property type="molecule type" value="Genomic_DNA"/>
</dbReference>
<name>A0A5N6L5C2_9ROSI</name>
<reference evidence="2 3" key="1">
    <citation type="submission" date="2019-06" db="EMBL/GenBank/DDBJ databases">
        <title>A chromosomal-level reference genome of Carpinus fangiana (Coryloideae, Betulaceae).</title>
        <authorList>
            <person name="Yang X."/>
            <person name="Wang Z."/>
            <person name="Zhang L."/>
            <person name="Hao G."/>
            <person name="Liu J."/>
            <person name="Yang Y."/>
        </authorList>
    </citation>
    <scope>NUCLEOTIDE SEQUENCE [LARGE SCALE GENOMIC DNA]</scope>
    <source>
        <strain evidence="2">Cfa_2016G</strain>
        <tissue evidence="2">Leaf</tissue>
    </source>
</reference>